<reference evidence="2" key="1">
    <citation type="journal article" date="2022" name="Mol. Ecol. Resour.">
        <title>The genomes of chicory, endive, great burdock and yacon provide insights into Asteraceae palaeo-polyploidization history and plant inulin production.</title>
        <authorList>
            <person name="Fan W."/>
            <person name="Wang S."/>
            <person name="Wang H."/>
            <person name="Wang A."/>
            <person name="Jiang F."/>
            <person name="Liu H."/>
            <person name="Zhao H."/>
            <person name="Xu D."/>
            <person name="Zhang Y."/>
        </authorList>
    </citation>
    <scope>NUCLEOTIDE SEQUENCE [LARGE SCALE GENOMIC DNA]</scope>
    <source>
        <strain evidence="2">cv. Punajuju</strain>
    </source>
</reference>
<organism evidence="1 2">
    <name type="scientific">Cichorium intybus</name>
    <name type="common">Chicory</name>
    <dbReference type="NCBI Taxonomy" id="13427"/>
    <lineage>
        <taxon>Eukaryota</taxon>
        <taxon>Viridiplantae</taxon>
        <taxon>Streptophyta</taxon>
        <taxon>Embryophyta</taxon>
        <taxon>Tracheophyta</taxon>
        <taxon>Spermatophyta</taxon>
        <taxon>Magnoliopsida</taxon>
        <taxon>eudicotyledons</taxon>
        <taxon>Gunneridae</taxon>
        <taxon>Pentapetalae</taxon>
        <taxon>asterids</taxon>
        <taxon>campanulids</taxon>
        <taxon>Asterales</taxon>
        <taxon>Asteraceae</taxon>
        <taxon>Cichorioideae</taxon>
        <taxon>Cichorieae</taxon>
        <taxon>Cichoriinae</taxon>
        <taxon>Cichorium</taxon>
    </lineage>
</organism>
<protein>
    <submittedName>
        <fullName evidence="1">Uncharacterized protein</fullName>
    </submittedName>
</protein>
<evidence type="ECO:0000313" key="1">
    <source>
        <dbReference type="EMBL" id="KAI3709629.1"/>
    </source>
</evidence>
<reference evidence="1 2" key="2">
    <citation type="journal article" date="2022" name="Mol. Ecol. Resour.">
        <title>The genomes of chicory, endive, great burdock and yacon provide insights into Asteraceae paleo-polyploidization history and plant inulin production.</title>
        <authorList>
            <person name="Fan W."/>
            <person name="Wang S."/>
            <person name="Wang H."/>
            <person name="Wang A."/>
            <person name="Jiang F."/>
            <person name="Liu H."/>
            <person name="Zhao H."/>
            <person name="Xu D."/>
            <person name="Zhang Y."/>
        </authorList>
    </citation>
    <scope>NUCLEOTIDE SEQUENCE [LARGE SCALE GENOMIC DNA]</scope>
    <source>
        <strain evidence="2">cv. Punajuju</strain>
        <tissue evidence="1">Leaves</tissue>
    </source>
</reference>
<name>A0ACB9AJ28_CICIN</name>
<evidence type="ECO:0000313" key="2">
    <source>
        <dbReference type="Proteomes" id="UP001055811"/>
    </source>
</evidence>
<comment type="caution">
    <text evidence="1">The sequence shown here is derived from an EMBL/GenBank/DDBJ whole genome shotgun (WGS) entry which is preliminary data.</text>
</comment>
<gene>
    <name evidence="1" type="ORF">L2E82_39395</name>
</gene>
<proteinExistence type="predicted"/>
<dbReference type="Proteomes" id="UP001055811">
    <property type="component" value="Linkage Group LG07"/>
</dbReference>
<accession>A0ACB9AJ28</accession>
<dbReference type="EMBL" id="CM042015">
    <property type="protein sequence ID" value="KAI3709629.1"/>
    <property type="molecule type" value="Genomic_DNA"/>
</dbReference>
<keyword evidence="2" id="KW-1185">Reference proteome</keyword>
<sequence>MMFLGEKPHAIFMSFSKIQSLEIFNGSYRSLQNEHGWSKKKPVIEKNSDESIHSNTFALSIGQIGPHNTPGPSPASVAAATNSRRCQP</sequence>